<evidence type="ECO:0000256" key="9">
    <source>
        <dbReference type="SAM" id="Phobius"/>
    </source>
</evidence>
<dbReference type="CTD" id="25880"/>
<dbReference type="InterPro" id="IPR026571">
    <property type="entry name" value="Tmem186"/>
</dbReference>
<feature type="transmembrane region" description="Helical" evidence="9">
    <location>
        <begin position="95"/>
        <end position="113"/>
    </location>
</feature>
<dbReference type="STRING" id="43700.ENSMALP00000001158"/>
<evidence type="ECO:0000313" key="11">
    <source>
        <dbReference type="Proteomes" id="UP000261600"/>
    </source>
</evidence>
<dbReference type="GO" id="GO:0005743">
    <property type="term" value="C:mitochondrial inner membrane"/>
    <property type="evidence" value="ECO:0007669"/>
    <property type="project" value="UniProtKB-SubCell"/>
</dbReference>
<evidence type="ECO:0000256" key="5">
    <source>
        <dbReference type="ARBA" id="ARBA00022792"/>
    </source>
</evidence>
<dbReference type="KEGG" id="malb:109972280"/>
<reference evidence="10" key="1">
    <citation type="submission" date="2025-08" db="UniProtKB">
        <authorList>
            <consortium name="Ensembl"/>
        </authorList>
    </citation>
    <scope>IDENTIFICATION</scope>
</reference>
<proteinExistence type="inferred from homology"/>
<comment type="subcellular location">
    <subcellularLocation>
        <location evidence="1">Mitochondrion inner membrane</location>
        <topology evidence="1">Multi-pass membrane protein</topology>
    </subcellularLocation>
</comment>
<evidence type="ECO:0000256" key="3">
    <source>
        <dbReference type="ARBA" id="ARBA00014604"/>
    </source>
</evidence>
<protein>
    <recommendedName>
        <fullName evidence="3">Transmembrane protein 186</fullName>
    </recommendedName>
</protein>
<keyword evidence="4 9" id="KW-0812">Transmembrane</keyword>
<evidence type="ECO:0000256" key="2">
    <source>
        <dbReference type="ARBA" id="ARBA00007020"/>
    </source>
</evidence>
<keyword evidence="8 9" id="KW-0472">Membrane</keyword>
<dbReference type="InterPro" id="IPR045325">
    <property type="entry name" value="TMEM70/TMEM186/TMEM223"/>
</dbReference>
<reference evidence="10" key="2">
    <citation type="submission" date="2025-09" db="UniProtKB">
        <authorList>
            <consortium name="Ensembl"/>
        </authorList>
    </citation>
    <scope>IDENTIFICATION</scope>
</reference>
<dbReference type="AlphaFoldDB" id="A0A3Q3IBR5"/>
<keyword evidence="6 9" id="KW-1133">Transmembrane helix</keyword>
<dbReference type="PANTHER" id="PTHR13603:SF1">
    <property type="entry name" value="TRANSMEMBRANE PROTEIN 186"/>
    <property type="match status" value="1"/>
</dbReference>
<dbReference type="RefSeq" id="XP_020476672.1">
    <property type="nucleotide sequence ID" value="XM_020621016.1"/>
</dbReference>
<dbReference type="OrthoDB" id="6147888at2759"/>
<evidence type="ECO:0000256" key="7">
    <source>
        <dbReference type="ARBA" id="ARBA00023128"/>
    </source>
</evidence>
<dbReference type="GeneID" id="109972280"/>
<dbReference type="Pfam" id="PF06979">
    <property type="entry name" value="TMEM70"/>
    <property type="match status" value="1"/>
</dbReference>
<keyword evidence="11" id="KW-1185">Reference proteome</keyword>
<dbReference type="Ensembl" id="ENSMALT00000001202.1">
    <property type="protein sequence ID" value="ENSMALP00000001158.1"/>
    <property type="gene ID" value="ENSMALG00000000896.1"/>
</dbReference>
<evidence type="ECO:0000256" key="8">
    <source>
        <dbReference type="ARBA" id="ARBA00023136"/>
    </source>
</evidence>
<accession>A0A3Q3IBR5</accession>
<evidence type="ECO:0000256" key="4">
    <source>
        <dbReference type="ARBA" id="ARBA00022692"/>
    </source>
</evidence>
<evidence type="ECO:0000313" key="10">
    <source>
        <dbReference type="Ensembl" id="ENSMALP00000001158.1"/>
    </source>
</evidence>
<keyword evidence="7" id="KW-0496">Mitochondrion</keyword>
<feature type="transmembrane region" description="Helical" evidence="9">
    <location>
        <begin position="119"/>
        <end position="139"/>
    </location>
</feature>
<dbReference type="Proteomes" id="UP000261600">
    <property type="component" value="Unplaced"/>
</dbReference>
<name>A0A3Q3IBR5_MONAL</name>
<evidence type="ECO:0000256" key="1">
    <source>
        <dbReference type="ARBA" id="ARBA00004448"/>
    </source>
</evidence>
<dbReference type="PANTHER" id="PTHR13603">
    <property type="entry name" value="TRANSMEMBRANE PROTEIN 186"/>
    <property type="match status" value="1"/>
</dbReference>
<organism evidence="10 11">
    <name type="scientific">Monopterus albus</name>
    <name type="common">Swamp eel</name>
    <dbReference type="NCBI Taxonomy" id="43700"/>
    <lineage>
        <taxon>Eukaryota</taxon>
        <taxon>Metazoa</taxon>
        <taxon>Chordata</taxon>
        <taxon>Craniata</taxon>
        <taxon>Vertebrata</taxon>
        <taxon>Euteleostomi</taxon>
        <taxon>Actinopterygii</taxon>
        <taxon>Neopterygii</taxon>
        <taxon>Teleostei</taxon>
        <taxon>Neoteleostei</taxon>
        <taxon>Acanthomorphata</taxon>
        <taxon>Anabantaria</taxon>
        <taxon>Synbranchiformes</taxon>
        <taxon>Synbranchidae</taxon>
        <taxon>Monopterus</taxon>
    </lineage>
</organism>
<keyword evidence="5" id="KW-0999">Mitochondrion inner membrane</keyword>
<sequence>MLRLSATMIRSVLLHRLTSHVLLSARGSCLFTCRIPYGVQAYSPSQTPIQQRFHGPLIPKITALVRYCDLSTQKYTLIYTFRHIKLLRAVSRLKLLQTAITVVILPPVYILYFQGEVSFFLVSYTTGLALFAGVMLYAASHFFRRVVGMLYLDPSQTTLKVSHLTFWGRRRDIYLPVSDVMTIGDTGDSVKETILKLKRYSSPETMYFSTHFGCVVDSQGFDKVFGNFKR</sequence>
<evidence type="ECO:0000256" key="6">
    <source>
        <dbReference type="ARBA" id="ARBA00022989"/>
    </source>
</evidence>
<comment type="similarity">
    <text evidence="2">Belongs to the TMEM186 family.</text>
</comment>